<proteinExistence type="inferred from homology"/>
<dbReference type="Proteomes" id="UP000799536">
    <property type="component" value="Unassembled WGS sequence"/>
</dbReference>
<feature type="compositionally biased region" description="Polar residues" evidence="5">
    <location>
        <begin position="49"/>
        <end position="77"/>
    </location>
</feature>
<feature type="region of interest" description="Disordered" evidence="5">
    <location>
        <begin position="35"/>
        <end position="106"/>
    </location>
</feature>
<evidence type="ECO:0000256" key="2">
    <source>
        <dbReference type="ARBA" id="ARBA00023128"/>
    </source>
</evidence>
<dbReference type="PANTHER" id="PTHR32035">
    <property type="entry name" value="AURORA KINASE A-INTERACTING PROTEIN"/>
    <property type="match status" value="1"/>
</dbReference>
<gene>
    <name evidence="7" type="ORF">GQ43DRAFT_470191</name>
</gene>
<dbReference type="AlphaFoldDB" id="A0A9P4JU41"/>
<comment type="similarity">
    <text evidence="3">Belongs to the mitochondrion-specific ribosomal protein mS38 family.</text>
</comment>
<keyword evidence="2" id="KW-0496">Mitochondrion</keyword>
<comment type="subcellular location">
    <subcellularLocation>
        <location evidence="1">Mitochondrion</location>
    </subcellularLocation>
</comment>
<sequence length="355" mass="39211">MFSPALGRAVRSTCAISTPSVCTATRPVTVSALAANQQTFNRRPHQRRYSSSNASIPPDNSNGSSSAQQAPGTSTARTPARKLTGRNGKKRSTAPALNVPHVPPTDYLQKPDVKISSFFSLHRPISVTSAVPVVSTSAAFDSIFMPRTVNNRRAVLDNIQTLTSGIESLEAALRGQETKHDEIPSEEMVKHLDGIPQVSVDQMLSQFVPFRPPPPPVPFDQTAPEAEPALGADAASIQPMVVAKKAWSATVVVTESTDAAGHRSYSASTSPMVEIGVPPREMADMEEIEIRQPFLDRMRVRDDAYNRTLEERSNRGNTHMQLISVKRQRKLKMKKHKYKKLMRKTRLLRRKLDRN</sequence>
<feature type="compositionally biased region" description="Basic residues" evidence="5">
    <location>
        <begin position="79"/>
        <end position="92"/>
    </location>
</feature>
<feature type="domain" description="Ribosomal protein mS38 C-terminal" evidence="6">
    <location>
        <begin position="321"/>
        <end position="354"/>
    </location>
</feature>
<dbReference type="OrthoDB" id="5364404at2759"/>
<evidence type="ECO:0000313" key="7">
    <source>
        <dbReference type="EMBL" id="KAF2203239.1"/>
    </source>
</evidence>
<dbReference type="PANTHER" id="PTHR32035:SF3">
    <property type="entry name" value="SMALL RIBOSOMAL SUBUNIT PROTEIN MS38"/>
    <property type="match status" value="1"/>
</dbReference>
<evidence type="ECO:0000313" key="8">
    <source>
        <dbReference type="Proteomes" id="UP000799536"/>
    </source>
</evidence>
<evidence type="ECO:0000256" key="5">
    <source>
        <dbReference type="SAM" id="MobiDB-lite"/>
    </source>
</evidence>
<reference evidence="7" key="1">
    <citation type="journal article" date="2020" name="Stud. Mycol.">
        <title>101 Dothideomycetes genomes: a test case for predicting lifestyles and emergence of pathogens.</title>
        <authorList>
            <person name="Haridas S."/>
            <person name="Albert R."/>
            <person name="Binder M."/>
            <person name="Bloem J."/>
            <person name="Labutti K."/>
            <person name="Salamov A."/>
            <person name="Andreopoulos B."/>
            <person name="Baker S."/>
            <person name="Barry K."/>
            <person name="Bills G."/>
            <person name="Bluhm B."/>
            <person name="Cannon C."/>
            <person name="Castanera R."/>
            <person name="Culley D."/>
            <person name="Daum C."/>
            <person name="Ezra D."/>
            <person name="Gonzalez J."/>
            <person name="Henrissat B."/>
            <person name="Kuo A."/>
            <person name="Liang C."/>
            <person name="Lipzen A."/>
            <person name="Lutzoni F."/>
            <person name="Magnuson J."/>
            <person name="Mondo S."/>
            <person name="Nolan M."/>
            <person name="Ohm R."/>
            <person name="Pangilinan J."/>
            <person name="Park H.-J."/>
            <person name="Ramirez L."/>
            <person name="Alfaro M."/>
            <person name="Sun H."/>
            <person name="Tritt A."/>
            <person name="Yoshinaga Y."/>
            <person name="Zwiers L.-H."/>
            <person name="Turgeon B."/>
            <person name="Goodwin S."/>
            <person name="Spatafora J."/>
            <person name="Crous P."/>
            <person name="Grigoriev I."/>
        </authorList>
    </citation>
    <scope>NUCLEOTIDE SEQUENCE</scope>
    <source>
        <strain evidence="7">ATCC 74209</strain>
    </source>
</reference>
<name>A0A9P4JU41_9PLEO</name>
<dbReference type="SMART" id="SM01155">
    <property type="entry name" value="DUF1713"/>
    <property type="match status" value="1"/>
</dbReference>
<comment type="caution">
    <text evidence="7">The sequence shown here is derived from an EMBL/GenBank/DDBJ whole genome shotgun (WGS) entry which is preliminary data.</text>
</comment>
<organism evidence="7 8">
    <name type="scientific">Delitschia confertaspora ATCC 74209</name>
    <dbReference type="NCBI Taxonomy" id="1513339"/>
    <lineage>
        <taxon>Eukaryota</taxon>
        <taxon>Fungi</taxon>
        <taxon>Dikarya</taxon>
        <taxon>Ascomycota</taxon>
        <taxon>Pezizomycotina</taxon>
        <taxon>Dothideomycetes</taxon>
        <taxon>Pleosporomycetidae</taxon>
        <taxon>Pleosporales</taxon>
        <taxon>Delitschiaceae</taxon>
        <taxon>Delitschia</taxon>
    </lineage>
</organism>
<accession>A0A9P4JU41</accession>
<dbReference type="InterPro" id="IPR013177">
    <property type="entry name" value="Ribosomal_mS38_C"/>
</dbReference>
<evidence type="ECO:0000256" key="3">
    <source>
        <dbReference type="ARBA" id="ARBA00035647"/>
    </source>
</evidence>
<dbReference type="GO" id="GO:0005739">
    <property type="term" value="C:mitochondrion"/>
    <property type="evidence" value="ECO:0007669"/>
    <property type="project" value="UniProtKB-SubCell"/>
</dbReference>
<dbReference type="Pfam" id="PF08213">
    <property type="entry name" value="COX24_C"/>
    <property type="match status" value="1"/>
</dbReference>
<dbReference type="EMBL" id="ML993909">
    <property type="protein sequence ID" value="KAF2203239.1"/>
    <property type="molecule type" value="Genomic_DNA"/>
</dbReference>
<protein>
    <recommendedName>
        <fullName evidence="4">Small ribosomal subunit protein mS38</fullName>
    </recommendedName>
</protein>
<evidence type="ECO:0000256" key="1">
    <source>
        <dbReference type="ARBA" id="ARBA00004173"/>
    </source>
</evidence>
<keyword evidence="8" id="KW-1185">Reference proteome</keyword>
<evidence type="ECO:0000256" key="4">
    <source>
        <dbReference type="ARBA" id="ARBA00035682"/>
    </source>
</evidence>
<evidence type="ECO:0000259" key="6">
    <source>
        <dbReference type="SMART" id="SM01155"/>
    </source>
</evidence>